<accession>B9SNQ2</accession>
<proteinExistence type="predicted"/>
<evidence type="ECO:0000313" key="1">
    <source>
        <dbReference type="EMBL" id="EEF34760.1"/>
    </source>
</evidence>
<dbReference type="InParanoid" id="B9SNQ2"/>
<gene>
    <name evidence="1" type="ORF">RCOM_1025950</name>
</gene>
<dbReference type="AlphaFoldDB" id="B9SNQ2"/>
<sequence length="50" mass="5156">MSIGGSANISYNNSYTCDGSKLGRDVDGSYSSVSHGKSIGKIEIGEPTTN</sequence>
<organism evidence="1 2">
    <name type="scientific">Ricinus communis</name>
    <name type="common">Castor bean</name>
    <dbReference type="NCBI Taxonomy" id="3988"/>
    <lineage>
        <taxon>Eukaryota</taxon>
        <taxon>Viridiplantae</taxon>
        <taxon>Streptophyta</taxon>
        <taxon>Embryophyta</taxon>
        <taxon>Tracheophyta</taxon>
        <taxon>Spermatophyta</taxon>
        <taxon>Magnoliopsida</taxon>
        <taxon>eudicotyledons</taxon>
        <taxon>Gunneridae</taxon>
        <taxon>Pentapetalae</taxon>
        <taxon>rosids</taxon>
        <taxon>fabids</taxon>
        <taxon>Malpighiales</taxon>
        <taxon>Euphorbiaceae</taxon>
        <taxon>Acalyphoideae</taxon>
        <taxon>Acalypheae</taxon>
        <taxon>Ricinus</taxon>
    </lineage>
</organism>
<dbReference type="EMBL" id="EQ974051">
    <property type="protein sequence ID" value="EEF34760.1"/>
    <property type="molecule type" value="Genomic_DNA"/>
</dbReference>
<dbReference type="Proteomes" id="UP000008311">
    <property type="component" value="Unassembled WGS sequence"/>
</dbReference>
<name>B9SNQ2_RICCO</name>
<keyword evidence="2" id="KW-1185">Reference proteome</keyword>
<protein>
    <submittedName>
        <fullName evidence="1">Uncharacterized protein</fullName>
    </submittedName>
</protein>
<evidence type="ECO:0000313" key="2">
    <source>
        <dbReference type="Proteomes" id="UP000008311"/>
    </source>
</evidence>
<reference evidence="2" key="1">
    <citation type="journal article" date="2010" name="Nat. Biotechnol.">
        <title>Draft genome sequence of the oilseed species Ricinus communis.</title>
        <authorList>
            <person name="Chan A.P."/>
            <person name="Crabtree J."/>
            <person name="Zhao Q."/>
            <person name="Lorenzi H."/>
            <person name="Orvis J."/>
            <person name="Puiu D."/>
            <person name="Melake-Berhan A."/>
            <person name="Jones K.M."/>
            <person name="Redman J."/>
            <person name="Chen G."/>
            <person name="Cahoon E.B."/>
            <person name="Gedil M."/>
            <person name="Stanke M."/>
            <person name="Haas B.J."/>
            <person name="Wortman J.R."/>
            <person name="Fraser-Liggett C.M."/>
            <person name="Ravel J."/>
            <person name="Rabinowicz P.D."/>
        </authorList>
    </citation>
    <scope>NUCLEOTIDE SEQUENCE [LARGE SCALE GENOMIC DNA]</scope>
    <source>
        <strain evidence="2">cv. Hale</strain>
    </source>
</reference>